<dbReference type="EMBL" id="AZDZ01000001">
    <property type="protein sequence ID" value="KRK81236.1"/>
    <property type="molecule type" value="Genomic_DNA"/>
</dbReference>
<gene>
    <name evidence="2" type="ORF">FD03_GL000828</name>
</gene>
<protein>
    <submittedName>
        <fullName evidence="2">Uncharacterized protein</fullName>
    </submittedName>
</protein>
<keyword evidence="1" id="KW-0472">Membrane</keyword>
<keyword evidence="3" id="KW-1185">Reference proteome</keyword>
<accession>A0A0R1KJI8</accession>
<evidence type="ECO:0000313" key="2">
    <source>
        <dbReference type="EMBL" id="KRK81236.1"/>
    </source>
</evidence>
<dbReference type="Proteomes" id="UP000051248">
    <property type="component" value="Unassembled WGS sequence"/>
</dbReference>
<sequence>MNIMNKIIVSTIVTIFFIALIPVTLLFSSDVAVRDRAFREATTVLDSNDSAKYGDNQQTKTYLQNHPYLKLQKLTDLQGSDDQGSFFIGKTKQNILLKIYVKFAPNQSRLEDFQPVLHIKKIKLMKKAAVTKTAASFDFSKNYFV</sequence>
<comment type="caution">
    <text evidence="2">The sequence shown here is derived from an EMBL/GenBank/DDBJ whole genome shotgun (WGS) entry which is preliminary data.</text>
</comment>
<reference evidence="2 3" key="1">
    <citation type="journal article" date="2015" name="Genome Announc.">
        <title>Expanding the biotechnology potential of lactobacilli through comparative genomics of 213 strains and associated genera.</title>
        <authorList>
            <person name="Sun Z."/>
            <person name="Harris H.M."/>
            <person name="McCann A."/>
            <person name="Guo C."/>
            <person name="Argimon S."/>
            <person name="Zhang W."/>
            <person name="Yang X."/>
            <person name="Jeffery I.B."/>
            <person name="Cooney J.C."/>
            <person name="Kagawa T.F."/>
            <person name="Liu W."/>
            <person name="Song Y."/>
            <person name="Salvetti E."/>
            <person name="Wrobel A."/>
            <person name="Rasinkangas P."/>
            <person name="Parkhill J."/>
            <person name="Rea M.C."/>
            <person name="O'Sullivan O."/>
            <person name="Ritari J."/>
            <person name="Douillard F.P."/>
            <person name="Paul Ross R."/>
            <person name="Yang R."/>
            <person name="Briner A.E."/>
            <person name="Felis G.E."/>
            <person name="de Vos W.M."/>
            <person name="Barrangou R."/>
            <person name="Klaenhammer T.R."/>
            <person name="Caufield P.W."/>
            <person name="Cui Y."/>
            <person name="Zhang H."/>
            <person name="O'Toole P.W."/>
        </authorList>
    </citation>
    <scope>NUCLEOTIDE SEQUENCE [LARGE SCALE GENOMIC DNA]</scope>
    <source>
        <strain evidence="2 3">DSM 19682</strain>
    </source>
</reference>
<keyword evidence="1" id="KW-0812">Transmembrane</keyword>
<feature type="transmembrane region" description="Helical" evidence="1">
    <location>
        <begin position="7"/>
        <end position="27"/>
    </location>
</feature>
<proteinExistence type="predicted"/>
<dbReference type="AlphaFoldDB" id="A0A0R1KJI8"/>
<dbReference type="PATRIC" id="fig|1423775.4.peg.846"/>
<evidence type="ECO:0000256" key="1">
    <source>
        <dbReference type="SAM" id="Phobius"/>
    </source>
</evidence>
<organism evidence="2 3">
    <name type="scientific">Companilactobacillus nodensis DSM 19682 = JCM 14932 = NBRC 107160</name>
    <dbReference type="NCBI Taxonomy" id="1423775"/>
    <lineage>
        <taxon>Bacteria</taxon>
        <taxon>Bacillati</taxon>
        <taxon>Bacillota</taxon>
        <taxon>Bacilli</taxon>
        <taxon>Lactobacillales</taxon>
        <taxon>Lactobacillaceae</taxon>
        <taxon>Companilactobacillus</taxon>
    </lineage>
</organism>
<evidence type="ECO:0000313" key="3">
    <source>
        <dbReference type="Proteomes" id="UP000051248"/>
    </source>
</evidence>
<name>A0A0R1KJI8_9LACO</name>
<keyword evidence="1" id="KW-1133">Transmembrane helix</keyword>